<dbReference type="AlphaFoldDB" id="A0A3Q8C992"/>
<organism evidence="2 3">
    <name type="scientific">Liquorilactobacillus hordei</name>
    <dbReference type="NCBI Taxonomy" id="468911"/>
    <lineage>
        <taxon>Bacteria</taxon>
        <taxon>Bacillati</taxon>
        <taxon>Bacillota</taxon>
        <taxon>Bacilli</taxon>
        <taxon>Lactobacillales</taxon>
        <taxon>Lactobacillaceae</taxon>
        <taxon>Liquorilactobacillus</taxon>
    </lineage>
</organism>
<evidence type="ECO:0000313" key="3">
    <source>
        <dbReference type="Proteomes" id="UP000314960"/>
    </source>
</evidence>
<evidence type="ECO:0000313" key="2">
    <source>
        <dbReference type="EMBL" id="AUJ29497.1"/>
    </source>
</evidence>
<accession>A0A3Q8C992</accession>
<sequence>MKKGLHNKRILDLEYKNRVKLYKTGKGWVSALLGTLRFIRVSDVKEKLNESSQKINNSTKNEDSTRSFGLSKAVAFIGAIAGGTVVSTGAALADQTDSTTKSVAKEVSDDTVLANQDSTVISSGSQTDSQNVSATQSTSSSTSTSVVQAASEAASQSTSTSEIASTTVSESAGQSTAISEAASTSSASTSGSTSTSVTSQSESTASTSESTVESTSGLIYGNYKSAEYSFF</sequence>
<feature type="compositionally biased region" description="Polar residues" evidence="1">
    <location>
        <begin position="120"/>
        <end position="132"/>
    </location>
</feature>
<dbReference type="EMBL" id="CP018176">
    <property type="protein sequence ID" value="AUJ29497.1"/>
    <property type="molecule type" value="Genomic_DNA"/>
</dbReference>
<evidence type="ECO:0000256" key="1">
    <source>
        <dbReference type="SAM" id="MobiDB-lite"/>
    </source>
</evidence>
<dbReference type="Proteomes" id="UP000314960">
    <property type="component" value="Chromosome"/>
</dbReference>
<evidence type="ECO:0008006" key="4">
    <source>
        <dbReference type="Google" id="ProtNLM"/>
    </source>
</evidence>
<dbReference type="KEGG" id="lhw:BSQ49_04390"/>
<proteinExistence type="predicted"/>
<dbReference type="RefSeq" id="WP_141053036.1">
    <property type="nucleotide sequence ID" value="NZ_CP018176.1"/>
</dbReference>
<feature type="compositionally biased region" description="Low complexity" evidence="1">
    <location>
        <begin position="133"/>
        <end position="216"/>
    </location>
</feature>
<gene>
    <name evidence="2" type="ORF">BSQ49_04390</name>
</gene>
<feature type="region of interest" description="Disordered" evidence="1">
    <location>
        <begin position="120"/>
        <end position="218"/>
    </location>
</feature>
<name>A0A3Q8C992_9LACO</name>
<reference evidence="2 3" key="1">
    <citation type="submission" date="2016-11" db="EMBL/GenBank/DDBJ databases">
        <title>Interaction between Lactobacillus species and yeast in water kefir.</title>
        <authorList>
            <person name="Behr J."/>
            <person name="Xu D."/>
            <person name="Vogel R.F."/>
        </authorList>
    </citation>
    <scope>NUCLEOTIDE SEQUENCE [LARGE SCALE GENOMIC DNA]</scope>
    <source>
        <strain evidence="2 3">TMW 1.1822</strain>
    </source>
</reference>
<protein>
    <recommendedName>
        <fullName evidence="4">Accessory Sec-dependent serine-rich glycoprotein adhesin</fullName>
    </recommendedName>
</protein>